<sequence length="78" mass="8501">MYPGSAHQQRIALSVLGRDDSGVFVGGAAQHGAPLNRMRQTTNFANPFKLIWPVQSLGEKYSAFVFSENVVVSRHPAS</sequence>
<gene>
    <name evidence="1" type="ORF">LQG66_15415</name>
</gene>
<evidence type="ECO:0000313" key="2">
    <source>
        <dbReference type="Proteomes" id="UP001431010"/>
    </source>
</evidence>
<dbReference type="Proteomes" id="UP001431010">
    <property type="component" value="Chromosome"/>
</dbReference>
<reference evidence="1" key="1">
    <citation type="journal article" date="2024" name="Antonie Van Leeuwenhoek">
        <title>Bradyrhizobium ontarionense sp. nov., a novel bacterial symbiont isolated from Aeschynomene indica (Indian jointvetch), harbours photosynthesis, nitrogen fixation and nitrous oxide (N2O) reductase genes.</title>
        <authorList>
            <person name="Bromfield E.S.P."/>
            <person name="Cloutier S."/>
        </authorList>
    </citation>
    <scope>NUCLEOTIDE SEQUENCE</scope>
    <source>
        <strain evidence="1">A19</strain>
    </source>
</reference>
<organism evidence="1 2">
    <name type="scientific">Bradyrhizobium ontarionense</name>
    <dbReference type="NCBI Taxonomy" id="2898149"/>
    <lineage>
        <taxon>Bacteria</taxon>
        <taxon>Pseudomonadati</taxon>
        <taxon>Pseudomonadota</taxon>
        <taxon>Alphaproteobacteria</taxon>
        <taxon>Hyphomicrobiales</taxon>
        <taxon>Nitrobacteraceae</taxon>
        <taxon>Bradyrhizobium</taxon>
    </lineage>
</organism>
<protein>
    <submittedName>
        <fullName evidence="1">Uncharacterized protein</fullName>
    </submittedName>
</protein>
<evidence type="ECO:0000313" key="1">
    <source>
        <dbReference type="EMBL" id="UFZ07606.1"/>
    </source>
</evidence>
<dbReference type="EMBL" id="CP088156">
    <property type="protein sequence ID" value="UFZ07606.1"/>
    <property type="molecule type" value="Genomic_DNA"/>
</dbReference>
<keyword evidence="2" id="KW-1185">Reference proteome</keyword>
<name>A0ABY3RJH1_9BRAD</name>
<proteinExistence type="predicted"/>
<accession>A0ABY3RJH1</accession>
<dbReference type="RefSeq" id="WP_231327056.1">
    <property type="nucleotide sequence ID" value="NZ_CP088156.1"/>
</dbReference>